<gene>
    <name evidence="3" type="ORF">SAMN05192532_104189</name>
</gene>
<feature type="transmembrane region" description="Helical" evidence="2">
    <location>
        <begin position="341"/>
        <end position="367"/>
    </location>
</feature>
<dbReference type="RefSeq" id="WP_091661451.1">
    <property type="nucleotide sequence ID" value="NZ_FONT01000004.1"/>
</dbReference>
<sequence length="450" mass="49261">MLKSFTMVVDRFVRRYLPDAFLFAVILTLIVYVLGIGMTDSSPMDMVQYWGNGFWDLLAFAMQMSLIVVTGYILANTPLIKSLLSKLAQLAHTPGQAIILVTFVAGIACLINYGFGLVIGALFARHVIQKVPTVDYRLLVASAYSGYLLWHGGFSGSIPLTIATPEHFAEDLIGIIPITETLFSSANIFIVLVLLATLPLLNRLLLSAANDPSSQLSKEQMAAAAAEPTQDNNNEPDENETKEKTPAERLENSRIVSYLIGILGLVFMIYHFTENGFDLNINIVNFIFLFLGILFHQTPRRFLNSVAEAVKNAGGIIIQFPFYAGIMGMMVASGLSEQMSLWFVSISNEFTFPLFAFLSAGVVNFFVPSGGGQWAVQGPIMIPASLELGVDTAKTAVAVAWGDSWTNMIQPFWTLPLLAIAGLQVRDIIGFCVITLLYSVIPISIGLLFF</sequence>
<dbReference type="PANTHER" id="PTHR41983:SF2">
    <property type="entry name" value="SHORT-CHAIN FATTY ACID TRANSPORTER-RELATED"/>
    <property type="match status" value="1"/>
</dbReference>
<organism evidence="3 4">
    <name type="scientific">Alteribacillus iranensis</name>
    <dbReference type="NCBI Taxonomy" id="930128"/>
    <lineage>
        <taxon>Bacteria</taxon>
        <taxon>Bacillati</taxon>
        <taxon>Bacillota</taxon>
        <taxon>Bacilli</taxon>
        <taxon>Bacillales</taxon>
        <taxon>Bacillaceae</taxon>
        <taxon>Alteribacillus</taxon>
    </lineage>
</organism>
<feature type="transmembrane region" description="Helical" evidence="2">
    <location>
        <begin position="316"/>
        <end position="335"/>
    </location>
</feature>
<protein>
    <submittedName>
        <fullName evidence="3">Short-chain fatty acids transporter</fullName>
    </submittedName>
</protein>
<keyword evidence="4" id="KW-1185">Reference proteome</keyword>
<dbReference type="GO" id="GO:0005886">
    <property type="term" value="C:plasma membrane"/>
    <property type="evidence" value="ECO:0007669"/>
    <property type="project" value="TreeGrafter"/>
</dbReference>
<proteinExistence type="predicted"/>
<feature type="transmembrane region" description="Helical" evidence="2">
    <location>
        <begin position="95"/>
        <end position="124"/>
    </location>
</feature>
<dbReference type="OrthoDB" id="9342495at2"/>
<feature type="transmembrane region" description="Helical" evidence="2">
    <location>
        <begin position="20"/>
        <end position="41"/>
    </location>
</feature>
<dbReference type="Pfam" id="PF02667">
    <property type="entry name" value="SCFA_trans"/>
    <property type="match status" value="1"/>
</dbReference>
<dbReference type="InterPro" id="IPR006160">
    <property type="entry name" value="SCFA_transpt_AtoE"/>
</dbReference>
<feature type="transmembrane region" description="Helical" evidence="2">
    <location>
        <begin position="53"/>
        <end position="75"/>
    </location>
</feature>
<evidence type="ECO:0000313" key="4">
    <source>
        <dbReference type="Proteomes" id="UP000199516"/>
    </source>
</evidence>
<feature type="transmembrane region" description="Helical" evidence="2">
    <location>
        <begin position="279"/>
        <end position="295"/>
    </location>
</feature>
<keyword evidence="2" id="KW-0472">Membrane</keyword>
<reference evidence="3 4" key="1">
    <citation type="submission" date="2016-10" db="EMBL/GenBank/DDBJ databases">
        <authorList>
            <person name="de Groot N.N."/>
        </authorList>
    </citation>
    <scope>NUCLEOTIDE SEQUENCE [LARGE SCALE GENOMIC DNA]</scope>
    <source>
        <strain evidence="3 4">DSM 23995</strain>
    </source>
</reference>
<dbReference type="Proteomes" id="UP000199516">
    <property type="component" value="Unassembled WGS sequence"/>
</dbReference>
<feature type="region of interest" description="Disordered" evidence="1">
    <location>
        <begin position="219"/>
        <end position="247"/>
    </location>
</feature>
<evidence type="ECO:0000256" key="1">
    <source>
        <dbReference type="SAM" id="MobiDB-lite"/>
    </source>
</evidence>
<dbReference type="EMBL" id="FONT01000004">
    <property type="protein sequence ID" value="SFE82031.1"/>
    <property type="molecule type" value="Genomic_DNA"/>
</dbReference>
<accession>A0A1I2DNV3</accession>
<dbReference type="PANTHER" id="PTHR41983">
    <property type="entry name" value="SHORT-CHAIN FATTY ACID TRANSPORTER-RELATED"/>
    <property type="match status" value="1"/>
</dbReference>
<feature type="transmembrane region" description="Helical" evidence="2">
    <location>
        <begin position="182"/>
        <end position="201"/>
    </location>
</feature>
<evidence type="ECO:0000256" key="2">
    <source>
        <dbReference type="SAM" id="Phobius"/>
    </source>
</evidence>
<evidence type="ECO:0000313" key="3">
    <source>
        <dbReference type="EMBL" id="SFE82031.1"/>
    </source>
</evidence>
<keyword evidence="2" id="KW-0812">Transmembrane</keyword>
<dbReference type="AlphaFoldDB" id="A0A1I2DNV3"/>
<feature type="transmembrane region" description="Helical" evidence="2">
    <location>
        <begin position="255"/>
        <end position="273"/>
    </location>
</feature>
<name>A0A1I2DNV3_9BACI</name>
<feature type="transmembrane region" description="Helical" evidence="2">
    <location>
        <begin position="428"/>
        <end position="449"/>
    </location>
</feature>
<keyword evidence="2" id="KW-1133">Transmembrane helix</keyword>